<dbReference type="InterPro" id="IPR049445">
    <property type="entry name" value="TetR_SbtR-like_C"/>
</dbReference>
<name>A0A895XR38_9ACTN</name>
<dbReference type="Pfam" id="PF21597">
    <property type="entry name" value="TetR_C_43"/>
    <property type="match status" value="1"/>
</dbReference>
<accession>A0A895XR38</accession>
<dbReference type="InterPro" id="IPR036271">
    <property type="entry name" value="Tet_transcr_reg_TetR-rel_C_sf"/>
</dbReference>
<gene>
    <name evidence="6" type="ORF">JQS30_14870</name>
</gene>
<dbReference type="GO" id="GO:0003700">
    <property type="term" value="F:DNA-binding transcription factor activity"/>
    <property type="evidence" value="ECO:0007669"/>
    <property type="project" value="TreeGrafter"/>
</dbReference>
<dbReference type="PRINTS" id="PR00455">
    <property type="entry name" value="HTHTETR"/>
</dbReference>
<dbReference type="SUPFAM" id="SSF48498">
    <property type="entry name" value="Tetracyclin repressor-like, C-terminal domain"/>
    <property type="match status" value="1"/>
</dbReference>
<organism evidence="6 7">
    <name type="scientific">Natronoglycomyces albus</name>
    <dbReference type="NCBI Taxonomy" id="2811108"/>
    <lineage>
        <taxon>Bacteria</taxon>
        <taxon>Bacillati</taxon>
        <taxon>Actinomycetota</taxon>
        <taxon>Actinomycetes</taxon>
        <taxon>Glycomycetales</taxon>
        <taxon>Glycomycetaceae</taxon>
        <taxon>Natronoglycomyces</taxon>
    </lineage>
</organism>
<dbReference type="Proteomes" id="UP000662939">
    <property type="component" value="Chromosome"/>
</dbReference>
<dbReference type="PANTHER" id="PTHR30055:SF234">
    <property type="entry name" value="HTH-TYPE TRANSCRIPTIONAL REGULATOR BETI"/>
    <property type="match status" value="1"/>
</dbReference>
<keyword evidence="1" id="KW-0805">Transcription regulation</keyword>
<dbReference type="SUPFAM" id="SSF46689">
    <property type="entry name" value="Homeodomain-like"/>
    <property type="match status" value="1"/>
</dbReference>
<dbReference type="AlphaFoldDB" id="A0A895XR38"/>
<dbReference type="InterPro" id="IPR009057">
    <property type="entry name" value="Homeodomain-like_sf"/>
</dbReference>
<evidence type="ECO:0000313" key="7">
    <source>
        <dbReference type="Proteomes" id="UP000662939"/>
    </source>
</evidence>
<feature type="domain" description="HTH tetR-type" evidence="5">
    <location>
        <begin position="12"/>
        <end position="71"/>
    </location>
</feature>
<reference evidence="6" key="1">
    <citation type="submission" date="2021-02" db="EMBL/GenBank/DDBJ databases">
        <title>Natronoglycomyces albus gen. nov., sp. nov, a haloalkaliphilic actinobacterium from a soda solonchak soil.</title>
        <authorList>
            <person name="Sorokin D.Y."/>
            <person name="Khijniak T.V."/>
            <person name="Zakharycheva A.P."/>
            <person name="Boueva O.V."/>
            <person name="Ariskina E.V."/>
            <person name="Hahnke R.L."/>
            <person name="Bunk B."/>
            <person name="Sproer C."/>
            <person name="Schumann P."/>
            <person name="Evtushenko L.I."/>
            <person name="Kublanov I.V."/>
        </authorList>
    </citation>
    <scope>NUCLEOTIDE SEQUENCE</scope>
    <source>
        <strain evidence="6">DSM 106290</strain>
    </source>
</reference>
<dbReference type="Pfam" id="PF00440">
    <property type="entry name" value="TetR_N"/>
    <property type="match status" value="1"/>
</dbReference>
<proteinExistence type="predicted"/>
<dbReference type="RefSeq" id="WP_213171027.1">
    <property type="nucleotide sequence ID" value="NZ_CP070496.1"/>
</dbReference>
<feature type="DNA-binding region" description="H-T-H motif" evidence="4">
    <location>
        <begin position="34"/>
        <end position="53"/>
    </location>
</feature>
<evidence type="ECO:0000256" key="3">
    <source>
        <dbReference type="ARBA" id="ARBA00023163"/>
    </source>
</evidence>
<dbReference type="InterPro" id="IPR050109">
    <property type="entry name" value="HTH-type_TetR-like_transc_reg"/>
</dbReference>
<dbReference type="Gene3D" id="1.10.357.10">
    <property type="entry name" value="Tetracycline Repressor, domain 2"/>
    <property type="match status" value="1"/>
</dbReference>
<evidence type="ECO:0000259" key="5">
    <source>
        <dbReference type="PROSITE" id="PS50977"/>
    </source>
</evidence>
<dbReference type="GO" id="GO:0000976">
    <property type="term" value="F:transcription cis-regulatory region binding"/>
    <property type="evidence" value="ECO:0007669"/>
    <property type="project" value="TreeGrafter"/>
</dbReference>
<keyword evidence="3" id="KW-0804">Transcription</keyword>
<evidence type="ECO:0000313" key="6">
    <source>
        <dbReference type="EMBL" id="QSB05026.1"/>
    </source>
</evidence>
<evidence type="ECO:0000256" key="2">
    <source>
        <dbReference type="ARBA" id="ARBA00023125"/>
    </source>
</evidence>
<dbReference type="KEGG" id="nav:JQS30_14870"/>
<protein>
    <submittedName>
        <fullName evidence="6">Helix-turn-helix transcriptional regulator</fullName>
    </submittedName>
</protein>
<dbReference type="PROSITE" id="PS50977">
    <property type="entry name" value="HTH_TETR_2"/>
    <property type="match status" value="1"/>
</dbReference>
<evidence type="ECO:0000256" key="1">
    <source>
        <dbReference type="ARBA" id="ARBA00023015"/>
    </source>
</evidence>
<dbReference type="InterPro" id="IPR001647">
    <property type="entry name" value="HTH_TetR"/>
</dbReference>
<keyword evidence="2 4" id="KW-0238">DNA-binding</keyword>
<dbReference type="EMBL" id="CP070496">
    <property type="protein sequence ID" value="QSB05026.1"/>
    <property type="molecule type" value="Genomic_DNA"/>
</dbReference>
<sequence length="187" mass="20129">MQDRPRLRADARRNRDRILACAHTVFSEQGSDVALEDVAKEAGVGIGTLYRHFPNRAALLEGLLHQRLSQLDTFANQLLAEEKSPGESLIAWHLRVLEHLSTYRGLAASLTGPGTTPSPLHVACHTAQQSGAALLAKAQAAKQARPDVTAAELFLLTAGAAWAAEQGLDDSVTGEQLLRLAFRGVLH</sequence>
<dbReference type="PANTHER" id="PTHR30055">
    <property type="entry name" value="HTH-TYPE TRANSCRIPTIONAL REGULATOR RUTR"/>
    <property type="match status" value="1"/>
</dbReference>
<evidence type="ECO:0000256" key="4">
    <source>
        <dbReference type="PROSITE-ProRule" id="PRU00335"/>
    </source>
</evidence>
<keyword evidence="7" id="KW-1185">Reference proteome</keyword>